<comment type="caution">
    <text evidence="2">The sequence shown here is derived from an EMBL/GenBank/DDBJ whole genome shotgun (WGS) entry which is preliminary data.</text>
</comment>
<keyword evidence="1" id="KW-1133">Transmembrane helix</keyword>
<keyword evidence="3" id="KW-1185">Reference proteome</keyword>
<dbReference type="AlphaFoldDB" id="A0A6N8FJN9"/>
<organism evidence="2 3">
    <name type="scientific">Ornithinibacillus caprae</name>
    <dbReference type="NCBI Taxonomy" id="2678566"/>
    <lineage>
        <taxon>Bacteria</taxon>
        <taxon>Bacillati</taxon>
        <taxon>Bacillota</taxon>
        <taxon>Bacilli</taxon>
        <taxon>Bacillales</taxon>
        <taxon>Bacillaceae</taxon>
        <taxon>Ornithinibacillus</taxon>
    </lineage>
</organism>
<evidence type="ECO:0000313" key="2">
    <source>
        <dbReference type="EMBL" id="MUK88906.1"/>
    </source>
</evidence>
<keyword evidence="1" id="KW-0472">Membrane</keyword>
<dbReference type="Proteomes" id="UP000469125">
    <property type="component" value="Unassembled WGS sequence"/>
</dbReference>
<dbReference type="RefSeq" id="WP_155668878.1">
    <property type="nucleotide sequence ID" value="NZ_WOCA01000007.1"/>
</dbReference>
<evidence type="ECO:0000313" key="3">
    <source>
        <dbReference type="Proteomes" id="UP000469125"/>
    </source>
</evidence>
<protein>
    <submittedName>
        <fullName evidence="2">Uncharacterized protein</fullName>
    </submittedName>
</protein>
<reference evidence="2 3" key="1">
    <citation type="submission" date="2019-11" db="EMBL/GenBank/DDBJ databases">
        <authorList>
            <person name="Li X."/>
        </authorList>
    </citation>
    <scope>NUCLEOTIDE SEQUENCE [LARGE SCALE GENOMIC DNA]</scope>
    <source>
        <strain evidence="2 3">L9</strain>
    </source>
</reference>
<feature type="transmembrane region" description="Helical" evidence="1">
    <location>
        <begin position="6"/>
        <end position="25"/>
    </location>
</feature>
<evidence type="ECO:0000256" key="1">
    <source>
        <dbReference type="SAM" id="Phobius"/>
    </source>
</evidence>
<proteinExistence type="predicted"/>
<keyword evidence="1" id="KW-0812">Transmembrane</keyword>
<dbReference type="EMBL" id="WOCA01000007">
    <property type="protein sequence ID" value="MUK88906.1"/>
    <property type="molecule type" value="Genomic_DNA"/>
</dbReference>
<name>A0A6N8FJN9_9BACI</name>
<accession>A0A6N8FJN9</accession>
<gene>
    <name evidence="2" type="ORF">GMD78_10925</name>
</gene>
<sequence>MGEFFAFLMQMVIYMVPFVILFFVIQAAVRNGINYSEVGKYIKEKREAEAAKEVKKKK</sequence>